<keyword evidence="10" id="KW-1185">Reference proteome</keyword>
<evidence type="ECO:0000259" key="4">
    <source>
        <dbReference type="Pfam" id="PF18501"/>
    </source>
</evidence>
<sequence>MKDFTHQYSLSKTLRFELKPVGETAERIEDFKNQGLKSIVEEDRQRAEDYKKMKRILDDYHKEFIEEVLNDDIFTANEMESAFEVYRKYMASKNDDKLKKEITEIFTDLRKKIAKAFENKSKEYCLYKGDFSKLINEKKTGKDKGPGKLWYWLKAKADAGVNEFGDGQTFEQAEEALAKFNNFSTYFTGFNQNRDNIYTDAEQQTAISYRVINENMTRYFDNCIRYSSIENKYPELVKQLEPLSGKFAPGNYKDYLSQTAIDIYNEAVGHKSDDINAKGINQFINEYRQRNSIKGRELPIMSVLYKQILSDINKDLIIDKFENAGELLDAVKTLHRELTDKKILLKIKQTLNEFLTEDNSEDIYIKSGTDLTAVSNAIWGEWSVIPKALEMYAENITDMNAKAREKWLKREAYHLKTVQEAIEAYLKDNEEFETRNISEYFTNFKSGENDLIQVVQSAYAKMESIFGIEDFHKDRRPVTESGEPGEGFRQVELVREYLDSLINVEHFIKPLHMFRSGKPIELEDCNSNFYDPLNEAYKELDVVFGIYNKVRNYVTQKPYSKDKFKINFQNSTLLDGWDVNKESANSSVLLLKNGKYYLGVMKQGASNILNYRPEPSDSKNKINAKKQLSEIALAGATDDYYEKMIYKLLPDPAKMLPKVFFSAKNIEFYNPSQEIIYIRENGLFKKDAGDKESLKKWIGFMKTSLLKHPEWGSYFNFEFEPAEDYQDISIFYKQVAEQGYSVTFDKIKTSYIEEKVASGELYLFEIYNKDFSPHSKGRPNLHTMYWKSLFEKENLQNLVTKLNGEAEVFFRQHSIKRNEKVVHRANRPIQNKNPLTEKKQSIFEYDLVKDRRFTKDKFFLHCPITLNFKEAGPGRFNDKVNKYIAGNPDIRIIGIDRGERHLLYYSLIDQSGRIVEQGTLNQITSTLNSGGREIPKTTDYRGLLDTKEKERDKARKSWSMIENIKELKSGYLSHIVHKLAKLMVKNNAVVVLEDLNFGFKRGRFKVEKQVYQKFEKALIEKLNYLVFKDARPAEPGHYLNAYQLTAPLESFKKLGKQSGFIYYVPAWNTSKIDPVTGFVNQFYIEKNSMQYLKNFFGKFDSIRFNPDKNYFEFGFDYKNFHNKAAKSKWTICTHGDKRSWYNRKQRKLEIHNVTENLASLLSGKGINFADGGSIKDKILSVDDASFFKSLAFNFKLTAQLRHTFEDNGEEIDCIISPVAAADGTFFCSETAKKLNMELPHDADANGAYNIARKGLMVLRQIRESGKPKPISNADWLDFAQQNED</sequence>
<feature type="region of interest" description="Binds crRNA" evidence="2">
    <location>
        <begin position="845"/>
        <end position="853"/>
    </location>
</feature>
<organism evidence="9 10">
    <name type="scientific">Limihaloglobus sulfuriphilus</name>
    <dbReference type="NCBI Taxonomy" id="1851148"/>
    <lineage>
        <taxon>Bacteria</taxon>
        <taxon>Pseudomonadati</taxon>
        <taxon>Planctomycetota</taxon>
        <taxon>Phycisphaerae</taxon>
        <taxon>Sedimentisphaerales</taxon>
        <taxon>Sedimentisphaeraceae</taxon>
        <taxon>Limihaloglobus</taxon>
    </lineage>
</organism>
<evidence type="ECO:0000313" key="10">
    <source>
        <dbReference type="Proteomes" id="UP000188181"/>
    </source>
</evidence>
<feature type="domain" description="Cas12a nuclease" evidence="5">
    <location>
        <begin position="1072"/>
        <end position="1229"/>
    </location>
</feature>
<dbReference type="STRING" id="1851148.SMSP2_01999"/>
<dbReference type="InterPro" id="IPR040787">
    <property type="entry name" value="Cas12a_REC1"/>
</dbReference>
<dbReference type="InterPro" id="IPR040852">
    <property type="entry name" value="RuvC_1"/>
</dbReference>
<feature type="region of interest" description="Binds crRNA alone and in crRNA-target DNA heteroduplex" evidence="2">
    <location>
        <begin position="50"/>
        <end position="54"/>
    </location>
</feature>
<feature type="site" description="Binds DNA in crRNA-target DNA heteroduplex" evidence="3">
    <location>
        <position position="557"/>
    </location>
</feature>
<feature type="site" description="Binds Target strand DNA" evidence="3">
    <location>
        <position position="664"/>
    </location>
</feature>
<dbReference type="InterPro" id="IPR040882">
    <property type="entry name" value="Cas12a_NUC"/>
</dbReference>
<feature type="site" description="Binds PAM" evidence="3">
    <location>
        <position position="658"/>
    </location>
</feature>
<feature type="domain" description="Cas12a REC1" evidence="4">
    <location>
        <begin position="51"/>
        <end position="308"/>
    </location>
</feature>
<feature type="active site" description="For DNase activity of RuvC domain" evidence="1">
    <location>
        <position position="993"/>
    </location>
</feature>
<feature type="active site" description="For pre-crRNA processing" evidence="1">
    <location>
        <position position="832"/>
    </location>
</feature>
<dbReference type="RefSeq" id="WP_186804672.1">
    <property type="nucleotide sequence ID" value="NZ_CP019646.1"/>
</dbReference>
<feature type="active site" description="For pre-crRNA processing" evidence="1">
    <location>
        <position position="823"/>
    </location>
</feature>
<feature type="region of interest" description="Binds crRNA in crRNA-target DNA heteroduplex" evidence="2">
    <location>
        <begin position="506"/>
        <end position="509"/>
    </location>
</feature>
<feature type="domain" description="Cas12a RuvC nuclease" evidence="6">
    <location>
        <begin position="875"/>
        <end position="1283"/>
    </location>
</feature>
<evidence type="ECO:0000259" key="8">
    <source>
        <dbReference type="Pfam" id="PF22222"/>
    </source>
</evidence>
<proteinExistence type="predicted"/>
<dbReference type="Pfam" id="PF18516">
    <property type="entry name" value="RuvC_1"/>
    <property type="match status" value="1"/>
</dbReference>
<accession>A0A1Q2MH85</accession>
<evidence type="ECO:0000313" key="9">
    <source>
        <dbReference type="EMBL" id="AQQ71622.1"/>
    </source>
</evidence>
<dbReference type="InterPro" id="IPR027620">
    <property type="entry name" value="Cas12a"/>
</dbReference>
<feature type="site" description="Binds DNA protospacer adjacent motif (PAM)" evidence="3">
    <location>
        <position position="581"/>
    </location>
</feature>
<feature type="region of interest" description="Binds crRNA" evidence="2">
    <location>
        <begin position="559"/>
        <end position="563"/>
    </location>
</feature>
<feature type="region of interest" description="Binds crRNA in crRNA-target DNA heteroduplex" evidence="2">
    <location>
        <begin position="306"/>
        <end position="309"/>
    </location>
</feature>
<name>A0A1Q2MH85_9BACT</name>
<dbReference type="Proteomes" id="UP000188181">
    <property type="component" value="Chromosome"/>
</dbReference>
<feature type="region of interest" description="Binds crRNA alone and in crRNA-target DNA heteroduplex" evidence="2">
    <location>
        <begin position="190"/>
        <end position="194"/>
    </location>
</feature>
<feature type="active site" description="For pre-crRNA processing" evidence="1">
    <location>
        <position position="849"/>
    </location>
</feature>
<feature type="active site" description="For DNase activity of RuvC domain" evidence="1">
    <location>
        <position position="1243"/>
    </location>
</feature>
<protein>
    <recommendedName>
        <fullName evidence="11">Type V CRISPR-associated protein Cpf1</fullName>
    </recommendedName>
</protein>
<evidence type="ECO:0000259" key="5">
    <source>
        <dbReference type="Pfam" id="PF18510"/>
    </source>
</evidence>
<evidence type="ECO:0008006" key="11">
    <source>
        <dbReference type="Google" id="ProtNLM"/>
    </source>
</evidence>
<reference evidence="10" key="1">
    <citation type="submission" date="2017-02" db="EMBL/GenBank/DDBJ databases">
        <title>Comparative genomics and description of representatives of a novel lineage of planctomycetes thriving in anoxic sediments.</title>
        <authorList>
            <person name="Spring S."/>
            <person name="Bunk B."/>
            <person name="Sproer C."/>
        </authorList>
    </citation>
    <scope>NUCLEOTIDE SEQUENCE [LARGE SCALE GENOMIC DNA]</scope>
    <source>
        <strain evidence="10">SM-Chi-D1</strain>
    </source>
</reference>
<feature type="active site" description="For DNase activity of RuvC domain" evidence="1">
    <location>
        <position position="896"/>
    </location>
</feature>
<dbReference type="NCBIfam" id="TIGR04330">
    <property type="entry name" value="cas_Cpf1"/>
    <property type="match status" value="1"/>
</dbReference>
<feature type="site" description="Binds crRNA" evidence="3">
    <location>
        <position position="811"/>
    </location>
</feature>
<evidence type="ECO:0000256" key="2">
    <source>
        <dbReference type="PIRSR" id="PIRSR627620-2"/>
    </source>
</evidence>
<dbReference type="KEGG" id="pbas:SMSP2_01999"/>
<feature type="region of interest" description="Binds crRNA" evidence="2">
    <location>
        <begin position="781"/>
        <end position="782"/>
    </location>
</feature>
<evidence type="ECO:0000256" key="3">
    <source>
        <dbReference type="PIRSR" id="PIRSR627620-3"/>
    </source>
</evidence>
<dbReference type="Pfam" id="PF18510">
    <property type="entry name" value="NUC"/>
    <property type="match status" value="1"/>
</dbReference>
<dbReference type="Pfam" id="PF18501">
    <property type="entry name" value="REC1"/>
    <property type="match status" value="1"/>
</dbReference>
<evidence type="ECO:0000256" key="1">
    <source>
        <dbReference type="PIRSR" id="PIRSR627620-1"/>
    </source>
</evidence>
<dbReference type="EMBL" id="CP019646">
    <property type="protein sequence ID" value="AQQ71622.1"/>
    <property type="molecule type" value="Genomic_DNA"/>
</dbReference>
<feature type="site" description="Binds crRNA alone and in crRNA-target DNA heteroduplex" evidence="3">
    <location>
        <position position="13"/>
    </location>
</feature>
<feature type="region of interest" description="Binds DNA in crRNA-target DNA heteroduplex" evidence="2">
    <location>
        <begin position="281"/>
        <end position="285"/>
    </location>
</feature>
<feature type="region of interest" description="Binds crRNA" evidence="2">
    <location>
        <begin position="769"/>
        <end position="772"/>
    </location>
</feature>
<feature type="domain" description="Cas12a REC2" evidence="7">
    <location>
        <begin position="325"/>
        <end position="555"/>
    </location>
</feature>
<gene>
    <name evidence="9" type="ORF">SMSP2_01999</name>
</gene>
<dbReference type="InterPro" id="IPR053993">
    <property type="entry name" value="Cas12a_PI"/>
</dbReference>
<dbReference type="Pfam" id="PF22222">
    <property type="entry name" value="Cpf1_PI-like"/>
    <property type="match status" value="1"/>
</dbReference>
<feature type="domain" description="Cas12a PI" evidence="8">
    <location>
        <begin position="650"/>
        <end position="740"/>
    </location>
</feature>
<dbReference type="InterPro" id="IPR054116">
    <property type="entry name" value="Cas12a_REC2"/>
</dbReference>
<feature type="site" description="Binds Target strand DNA" evidence="3">
    <location>
        <position position="654"/>
    </location>
</feature>
<evidence type="ECO:0000259" key="7">
    <source>
        <dbReference type="Pfam" id="PF21918"/>
    </source>
</evidence>
<dbReference type="Pfam" id="PF21918">
    <property type="entry name" value="cas_Cpf1_2nd"/>
    <property type="match status" value="1"/>
</dbReference>
<feature type="site" description="Binds Target strand DNA; via amide nitrogen" evidence="3">
    <location>
        <position position="804"/>
    </location>
</feature>
<evidence type="ECO:0000259" key="6">
    <source>
        <dbReference type="Pfam" id="PF18516"/>
    </source>
</evidence>